<dbReference type="Proteomes" id="UP000297951">
    <property type="component" value="Unassembled WGS sequence"/>
</dbReference>
<organism evidence="1 2">
    <name type="scientific">Rothia nasimurium</name>
    <dbReference type="NCBI Taxonomy" id="85336"/>
    <lineage>
        <taxon>Bacteria</taxon>
        <taxon>Bacillati</taxon>
        <taxon>Actinomycetota</taxon>
        <taxon>Actinomycetes</taxon>
        <taxon>Micrococcales</taxon>
        <taxon>Micrococcaceae</taxon>
        <taxon>Rothia</taxon>
    </lineage>
</organism>
<protein>
    <submittedName>
        <fullName evidence="1">Toxin-antitoxin system HicB family antitoxin</fullName>
    </submittedName>
</protein>
<gene>
    <name evidence="1" type="ORF">E4U03_05795</name>
</gene>
<reference evidence="1 2" key="1">
    <citation type="submission" date="2019-03" db="EMBL/GenBank/DDBJ databases">
        <title>Diversity of the mouse oral microbiome.</title>
        <authorList>
            <person name="Joseph S."/>
            <person name="Aduse-Opoku J."/>
            <person name="Curtis M."/>
            <person name="Wade W."/>
            <person name="Hashim A."/>
        </authorList>
    </citation>
    <scope>NUCLEOTIDE SEQUENCE [LARGE SCALE GENOMIC DNA]</scope>
    <source>
        <strain evidence="2">irhom_31</strain>
    </source>
</reference>
<dbReference type="InterPro" id="IPR008651">
    <property type="entry name" value="Uncharacterised_HicB"/>
</dbReference>
<dbReference type="GO" id="GO:0006355">
    <property type="term" value="P:regulation of DNA-templated transcription"/>
    <property type="evidence" value="ECO:0007669"/>
    <property type="project" value="InterPro"/>
</dbReference>
<evidence type="ECO:0000313" key="1">
    <source>
        <dbReference type="EMBL" id="TFU22547.1"/>
    </source>
</evidence>
<name>A0A4Y9F520_9MICC</name>
<dbReference type="Pfam" id="PF05534">
    <property type="entry name" value="HicB"/>
    <property type="match status" value="1"/>
</dbReference>
<proteinExistence type="predicted"/>
<dbReference type="SUPFAM" id="SSF47598">
    <property type="entry name" value="Ribbon-helix-helix"/>
    <property type="match status" value="1"/>
</dbReference>
<dbReference type="RefSeq" id="WP_135012356.1">
    <property type="nucleotide sequence ID" value="NZ_CAKMSD010000001.1"/>
</dbReference>
<evidence type="ECO:0000313" key="2">
    <source>
        <dbReference type="Proteomes" id="UP000297951"/>
    </source>
</evidence>
<accession>A0A4Y9F520</accession>
<dbReference type="OrthoDB" id="5297106at2"/>
<dbReference type="EMBL" id="SPQC01000016">
    <property type="protein sequence ID" value="TFU22547.1"/>
    <property type="molecule type" value="Genomic_DNA"/>
</dbReference>
<dbReference type="AlphaFoldDB" id="A0A4Y9F520"/>
<comment type="caution">
    <text evidence="1">The sequence shown here is derived from an EMBL/GenBank/DDBJ whole genome shotgun (WGS) entry which is preliminary data.</text>
</comment>
<dbReference type="InterPro" id="IPR010985">
    <property type="entry name" value="Ribbon_hlx_hlx"/>
</dbReference>
<sequence>MIEHYTYRVTWSPEDQEYIATVLEMPSLSWLEPDELAALSGIKKLVAQVAQDMHANGEEIPQAFADRTYSGNLSLRIPPELHRRVAMEAQEQGISLNRLLSAKIAA</sequence>